<sequence length="191" mass="21876">MKERTSLDLQQCRLERYEDNIKDLPDRIQNQAQWLKAKFDGRTDKEVMTQHNALIDCLAEYEVFRAVTSDDVRQVRLNEYNQLEVEKDDKWRVAGLGGHLMVTPDGRVLPMRERLAFRGEVEMEDDEEANSTVIYGVKGEQGNTGIVTTLNPGMFALSVGEDGHLYLTQNDNQPMPPLTVENGRLIYTITE</sequence>
<accession>A0A9D2M277</accession>
<dbReference type="EMBL" id="DWYA01000013">
    <property type="protein sequence ID" value="HJB39038.1"/>
    <property type="molecule type" value="Genomic_DNA"/>
</dbReference>
<proteinExistence type="predicted"/>
<comment type="caution">
    <text evidence="1">The sequence shown here is derived from an EMBL/GenBank/DDBJ whole genome shotgun (WGS) entry which is preliminary data.</text>
</comment>
<evidence type="ECO:0000313" key="1">
    <source>
        <dbReference type="EMBL" id="HJB39038.1"/>
    </source>
</evidence>
<reference evidence="1" key="2">
    <citation type="submission" date="2021-04" db="EMBL/GenBank/DDBJ databases">
        <authorList>
            <person name="Gilroy R."/>
        </authorList>
    </citation>
    <scope>NUCLEOTIDE SEQUENCE</scope>
    <source>
        <strain evidence="1">ChiBcec8-14828</strain>
    </source>
</reference>
<organism evidence="1 2">
    <name type="scientific">Candidatus Ruthenibacterium avium</name>
    <dbReference type="NCBI Taxonomy" id="2838751"/>
    <lineage>
        <taxon>Bacteria</taxon>
        <taxon>Bacillati</taxon>
        <taxon>Bacillota</taxon>
        <taxon>Clostridia</taxon>
        <taxon>Eubacteriales</taxon>
        <taxon>Oscillospiraceae</taxon>
        <taxon>Ruthenibacterium</taxon>
    </lineage>
</organism>
<gene>
    <name evidence="1" type="ORF">H9943_01425</name>
</gene>
<protein>
    <submittedName>
        <fullName evidence="1">Uncharacterized protein</fullName>
    </submittedName>
</protein>
<dbReference type="Proteomes" id="UP000824209">
    <property type="component" value="Unassembled WGS sequence"/>
</dbReference>
<reference evidence="1" key="1">
    <citation type="journal article" date="2021" name="PeerJ">
        <title>Extensive microbial diversity within the chicken gut microbiome revealed by metagenomics and culture.</title>
        <authorList>
            <person name="Gilroy R."/>
            <person name="Ravi A."/>
            <person name="Getino M."/>
            <person name="Pursley I."/>
            <person name="Horton D.L."/>
            <person name="Alikhan N.F."/>
            <person name="Baker D."/>
            <person name="Gharbi K."/>
            <person name="Hall N."/>
            <person name="Watson M."/>
            <person name="Adriaenssens E.M."/>
            <person name="Foster-Nyarko E."/>
            <person name="Jarju S."/>
            <person name="Secka A."/>
            <person name="Antonio M."/>
            <person name="Oren A."/>
            <person name="Chaudhuri R.R."/>
            <person name="La Ragione R."/>
            <person name="Hildebrand F."/>
            <person name="Pallen M.J."/>
        </authorList>
    </citation>
    <scope>NUCLEOTIDE SEQUENCE</scope>
    <source>
        <strain evidence="1">ChiBcec8-14828</strain>
    </source>
</reference>
<dbReference type="AlphaFoldDB" id="A0A9D2M277"/>
<evidence type="ECO:0000313" key="2">
    <source>
        <dbReference type="Proteomes" id="UP000824209"/>
    </source>
</evidence>
<name>A0A9D2M277_9FIRM</name>